<comment type="caution">
    <text evidence="1">The sequence shown here is derived from an EMBL/GenBank/DDBJ whole genome shotgun (WGS) entry which is preliminary data.</text>
</comment>
<dbReference type="RefSeq" id="WP_168086178.1">
    <property type="nucleotide sequence ID" value="NZ_JAAVJI010000027.1"/>
</dbReference>
<dbReference type="EMBL" id="JAAVJI010000027">
    <property type="protein sequence ID" value="NJP03607.1"/>
    <property type="molecule type" value="Genomic_DNA"/>
</dbReference>
<keyword evidence="2" id="KW-1185">Reference proteome</keyword>
<accession>A0ABX0YN74</accession>
<dbReference type="Proteomes" id="UP000746535">
    <property type="component" value="Unassembled WGS sequence"/>
</dbReference>
<evidence type="ECO:0000313" key="2">
    <source>
        <dbReference type="Proteomes" id="UP000746535"/>
    </source>
</evidence>
<protein>
    <submittedName>
        <fullName evidence="1">DUF1484 family protein</fullName>
    </submittedName>
</protein>
<sequence length="95" mass="10714">MMGLSKTHKALVEFIHSLPASACDQFETELLQMSNLINRLEKSRSDLSSAECSIRVILELLDAADTRQFKASDLHCLLVPLHMKISDAFNYFDEA</sequence>
<organism evidence="1 2">
    <name type="scientific">Pseudomonas quercus</name>
    <dbReference type="NCBI Taxonomy" id="2722792"/>
    <lineage>
        <taxon>Bacteria</taxon>
        <taxon>Pseudomonadati</taxon>
        <taxon>Pseudomonadota</taxon>
        <taxon>Gammaproteobacteria</taxon>
        <taxon>Pseudomonadales</taxon>
        <taxon>Pseudomonadaceae</taxon>
        <taxon>Pseudomonas</taxon>
    </lineage>
</organism>
<evidence type="ECO:0000313" key="1">
    <source>
        <dbReference type="EMBL" id="NJP03607.1"/>
    </source>
</evidence>
<name>A0ABX0YN74_9PSED</name>
<gene>
    <name evidence="1" type="ORF">HBH25_22545</name>
</gene>
<reference evidence="1 2" key="1">
    <citation type="submission" date="2020-03" db="EMBL/GenBank/DDBJ databases">
        <authorList>
            <person name="Wang L."/>
            <person name="He N."/>
            <person name="Li Y."/>
            <person name="Fang Y."/>
            <person name="Zhang F."/>
        </authorList>
    </citation>
    <scope>NUCLEOTIDE SEQUENCE [LARGE SCALE GENOMIC DNA]</scope>
    <source>
        <strain evidence="2">hsmgli-8</strain>
    </source>
</reference>
<proteinExistence type="predicted"/>